<proteinExistence type="predicted"/>
<evidence type="ECO:0000256" key="2">
    <source>
        <dbReference type="ARBA" id="ARBA00022837"/>
    </source>
</evidence>
<dbReference type="OMA" id="WVKLPAK"/>
<dbReference type="AlphaFoldDB" id="A0A200Q623"/>
<name>A0A200Q623_MACCD</name>
<accession>A0A200Q623</accession>
<sequence length="152" mass="17618">MTRGILEVLLVDACDLRNMDFFGKMDPYVLIHYGNQMRKSTIAREQGRAPVWNQKFTFDVEYKEHQQYKLNFVIMDKDTFSKDDYVGEATIYVTDVVSLGVEKGTSELKPAKYRVVLHNKKYYGEIRVGISFTRKVEDDGDKDLGGWKQSSI</sequence>
<dbReference type="InterPro" id="IPR035892">
    <property type="entry name" value="C2_domain_sf"/>
</dbReference>
<organism evidence="4 5">
    <name type="scientific">Macleaya cordata</name>
    <name type="common">Five-seeded plume-poppy</name>
    <name type="synonym">Bocconia cordata</name>
    <dbReference type="NCBI Taxonomy" id="56857"/>
    <lineage>
        <taxon>Eukaryota</taxon>
        <taxon>Viridiplantae</taxon>
        <taxon>Streptophyta</taxon>
        <taxon>Embryophyta</taxon>
        <taxon>Tracheophyta</taxon>
        <taxon>Spermatophyta</taxon>
        <taxon>Magnoliopsida</taxon>
        <taxon>Ranunculales</taxon>
        <taxon>Papaveraceae</taxon>
        <taxon>Papaveroideae</taxon>
        <taxon>Macleaya</taxon>
    </lineage>
</organism>
<dbReference type="SMART" id="SM00239">
    <property type="entry name" value="C2"/>
    <property type="match status" value="1"/>
</dbReference>
<reference evidence="4 5" key="1">
    <citation type="journal article" date="2017" name="Mol. Plant">
        <title>The Genome of Medicinal Plant Macleaya cordata Provides New Insights into Benzylisoquinoline Alkaloids Metabolism.</title>
        <authorList>
            <person name="Liu X."/>
            <person name="Liu Y."/>
            <person name="Huang P."/>
            <person name="Ma Y."/>
            <person name="Qing Z."/>
            <person name="Tang Q."/>
            <person name="Cao H."/>
            <person name="Cheng P."/>
            <person name="Zheng Y."/>
            <person name="Yuan Z."/>
            <person name="Zhou Y."/>
            <person name="Liu J."/>
            <person name="Tang Z."/>
            <person name="Zhuo Y."/>
            <person name="Zhang Y."/>
            <person name="Yu L."/>
            <person name="Huang J."/>
            <person name="Yang P."/>
            <person name="Peng Q."/>
            <person name="Zhang J."/>
            <person name="Jiang W."/>
            <person name="Zhang Z."/>
            <person name="Lin K."/>
            <person name="Ro D.K."/>
            <person name="Chen X."/>
            <person name="Xiong X."/>
            <person name="Shang Y."/>
            <person name="Huang S."/>
            <person name="Zeng J."/>
        </authorList>
    </citation>
    <scope>NUCLEOTIDE SEQUENCE [LARGE SCALE GENOMIC DNA]</scope>
    <source>
        <strain evidence="5">cv. BLH2017</strain>
        <tissue evidence="4">Root</tissue>
    </source>
</reference>
<keyword evidence="2" id="KW-0106">Calcium</keyword>
<evidence type="ECO:0000256" key="1">
    <source>
        <dbReference type="ARBA" id="ARBA00022723"/>
    </source>
</evidence>
<dbReference type="InterPro" id="IPR000008">
    <property type="entry name" value="C2_dom"/>
</dbReference>
<dbReference type="OrthoDB" id="419768at2759"/>
<dbReference type="InParanoid" id="A0A200Q623"/>
<evidence type="ECO:0000259" key="3">
    <source>
        <dbReference type="PROSITE" id="PS50004"/>
    </source>
</evidence>
<dbReference type="PROSITE" id="PS50004">
    <property type="entry name" value="C2"/>
    <property type="match status" value="1"/>
</dbReference>
<keyword evidence="5" id="KW-1185">Reference proteome</keyword>
<dbReference type="SUPFAM" id="SSF49562">
    <property type="entry name" value="C2 domain (Calcium/lipid-binding domain, CaLB)"/>
    <property type="match status" value="1"/>
</dbReference>
<dbReference type="EMBL" id="MVGT01002978">
    <property type="protein sequence ID" value="OVA05933.1"/>
    <property type="molecule type" value="Genomic_DNA"/>
</dbReference>
<protein>
    <submittedName>
        <fullName evidence="4">C2 calcium-dependent membrane targeting</fullName>
    </submittedName>
</protein>
<dbReference type="Gene3D" id="2.60.40.150">
    <property type="entry name" value="C2 domain"/>
    <property type="match status" value="1"/>
</dbReference>
<comment type="caution">
    <text evidence="4">The sequence shown here is derived from an EMBL/GenBank/DDBJ whole genome shotgun (WGS) entry which is preliminary data.</text>
</comment>
<dbReference type="PANTHER" id="PTHR46502:SF15">
    <property type="entry name" value="16 KDA PHLOEM PROTEIN 1"/>
    <property type="match status" value="1"/>
</dbReference>
<keyword evidence="1" id="KW-0479">Metal-binding</keyword>
<dbReference type="Pfam" id="PF00168">
    <property type="entry name" value="C2"/>
    <property type="match status" value="1"/>
</dbReference>
<gene>
    <name evidence="4" type="ORF">BVC80_1707g36</name>
</gene>
<evidence type="ECO:0000313" key="4">
    <source>
        <dbReference type="EMBL" id="OVA05933.1"/>
    </source>
</evidence>
<feature type="domain" description="C2" evidence="3">
    <location>
        <begin position="1"/>
        <end position="109"/>
    </location>
</feature>
<dbReference type="Proteomes" id="UP000195402">
    <property type="component" value="Unassembled WGS sequence"/>
</dbReference>
<evidence type="ECO:0000313" key="5">
    <source>
        <dbReference type="Proteomes" id="UP000195402"/>
    </source>
</evidence>
<dbReference type="GO" id="GO:0046872">
    <property type="term" value="F:metal ion binding"/>
    <property type="evidence" value="ECO:0007669"/>
    <property type="project" value="UniProtKB-KW"/>
</dbReference>
<dbReference type="PANTHER" id="PTHR46502">
    <property type="entry name" value="C2 DOMAIN-CONTAINING"/>
    <property type="match status" value="1"/>
</dbReference>
<dbReference type="FunCoup" id="A0A200Q623">
    <property type="interactions" value="224"/>
</dbReference>
<dbReference type="STRING" id="56857.A0A200Q623"/>